<evidence type="ECO:0000256" key="8">
    <source>
        <dbReference type="ARBA" id="ARBA00023170"/>
    </source>
</evidence>
<evidence type="ECO:0000256" key="6">
    <source>
        <dbReference type="ARBA" id="ARBA00023077"/>
    </source>
</evidence>
<evidence type="ECO:0000256" key="4">
    <source>
        <dbReference type="ARBA" id="ARBA00022692"/>
    </source>
</evidence>
<comment type="similarity">
    <text evidence="10 11">Belongs to the TonB-dependent receptor family.</text>
</comment>
<evidence type="ECO:0000256" key="7">
    <source>
        <dbReference type="ARBA" id="ARBA00023136"/>
    </source>
</evidence>
<evidence type="ECO:0000259" key="13">
    <source>
        <dbReference type="Pfam" id="PF07715"/>
    </source>
</evidence>
<keyword evidence="7 10" id="KW-0472">Membrane</keyword>
<name>A0AAW9S4P7_9BACT</name>
<evidence type="ECO:0000256" key="1">
    <source>
        <dbReference type="ARBA" id="ARBA00004571"/>
    </source>
</evidence>
<evidence type="ECO:0000313" key="14">
    <source>
        <dbReference type="EMBL" id="MEN7546348.1"/>
    </source>
</evidence>
<evidence type="ECO:0000256" key="11">
    <source>
        <dbReference type="RuleBase" id="RU003357"/>
    </source>
</evidence>
<dbReference type="Proteomes" id="UP001403385">
    <property type="component" value="Unassembled WGS sequence"/>
</dbReference>
<reference evidence="14 15" key="1">
    <citation type="submission" date="2024-04" db="EMBL/GenBank/DDBJ databases">
        <title>Novel genus in family Flammeovirgaceae.</title>
        <authorList>
            <person name="Nguyen T.H."/>
            <person name="Vuong T.Q."/>
            <person name="Le H."/>
            <person name="Kim S.-G."/>
        </authorList>
    </citation>
    <scope>NUCLEOTIDE SEQUENCE [LARGE SCALE GENOMIC DNA]</scope>
    <source>
        <strain evidence="14 15">JCM 23209</strain>
    </source>
</reference>
<feature type="domain" description="TonB-dependent receptor-like beta-barrel" evidence="12">
    <location>
        <begin position="178"/>
        <end position="608"/>
    </location>
</feature>
<dbReference type="SUPFAM" id="SSF56935">
    <property type="entry name" value="Porins"/>
    <property type="match status" value="1"/>
</dbReference>
<dbReference type="InterPro" id="IPR000531">
    <property type="entry name" value="Beta-barrel_TonB"/>
</dbReference>
<feature type="domain" description="TonB-dependent receptor plug" evidence="13">
    <location>
        <begin position="44"/>
        <end position="147"/>
    </location>
</feature>
<dbReference type="Pfam" id="PF07715">
    <property type="entry name" value="Plug"/>
    <property type="match status" value="1"/>
</dbReference>
<dbReference type="Gene3D" id="2.170.130.10">
    <property type="entry name" value="TonB-dependent receptor, plug domain"/>
    <property type="match status" value="1"/>
</dbReference>
<evidence type="ECO:0000313" key="15">
    <source>
        <dbReference type="Proteomes" id="UP001403385"/>
    </source>
</evidence>
<accession>A0AAW9S4P7</accession>
<evidence type="ECO:0000259" key="12">
    <source>
        <dbReference type="Pfam" id="PF00593"/>
    </source>
</evidence>
<keyword evidence="15" id="KW-1185">Reference proteome</keyword>
<evidence type="ECO:0000256" key="9">
    <source>
        <dbReference type="ARBA" id="ARBA00023237"/>
    </source>
</evidence>
<evidence type="ECO:0000256" key="2">
    <source>
        <dbReference type="ARBA" id="ARBA00022448"/>
    </source>
</evidence>
<dbReference type="InterPro" id="IPR039426">
    <property type="entry name" value="TonB-dep_rcpt-like"/>
</dbReference>
<keyword evidence="3 10" id="KW-1134">Transmembrane beta strand</keyword>
<keyword evidence="9 10" id="KW-0998">Cell outer membrane</keyword>
<evidence type="ECO:0000256" key="10">
    <source>
        <dbReference type="PROSITE-ProRule" id="PRU01360"/>
    </source>
</evidence>
<dbReference type="InterPro" id="IPR037066">
    <property type="entry name" value="Plug_dom_sf"/>
</dbReference>
<comment type="caution">
    <text evidence="14">The sequence shown here is derived from an EMBL/GenBank/DDBJ whole genome shotgun (WGS) entry which is preliminary data.</text>
</comment>
<dbReference type="EMBL" id="JBDKWZ010000001">
    <property type="protein sequence ID" value="MEN7546348.1"/>
    <property type="molecule type" value="Genomic_DNA"/>
</dbReference>
<protein>
    <submittedName>
        <fullName evidence="14">TonB-dependent receptor</fullName>
    </submittedName>
</protein>
<proteinExistence type="inferred from homology"/>
<dbReference type="RefSeq" id="WP_346819136.1">
    <property type="nucleotide sequence ID" value="NZ_JBDKWZ010000001.1"/>
</dbReference>
<gene>
    <name evidence="14" type="ORF">AAG747_00420</name>
</gene>
<keyword evidence="2 10" id="KW-0813">Transport</keyword>
<dbReference type="AlphaFoldDB" id="A0AAW9S4P7"/>
<sequence>MSKRILISIICLLNFPFTGIAQFSDSLIWLKEVKVLGLPDEKKYSLGSQVQLLDSTTLARYASANLGDVLSQQSGLHLKQYGHGMTASATLRGTGSNHSAILWNGLNLNSLTLGQPDFSNIPVFLFDKLKIHLGGGSTLYGSGAIGGSILLNSEAQWHDGWQINLSQTIESFGTTFSGIKARYGNGSWEGKTVIYHKYSQNDFPFRNTTKYGKPSERQDNASYRNYGLLQEVSYRLSSRQSLSFKAWYNHSADEIQPIMADNRKPSTYTHLTDRSLRILSDYRLHNHLGIWQAMLAYVRDYQNYDDKSTIATSRGILKLQYEKTFETGFRMKAGIQGKRIFPEVEAYPENTVQNRIDVFLLNSYQFFPWWKAGFNLRQNFVSGYRSQFAPSIGNEWLLWKTSKRQLRLKANGSRSYRIPTFNDLYWQPGGNLDLKPESGYHLEGGLDYQYQTSGWRFHFGSVYFYSWVNDWILWIPVGSFHSPRNIKKVHSSGVELNGDVRYTLGHWRWNATTRYSMIQAINQKGLSHTDRSAKKQLPYTPRHKLVGSLTSHYKQWHFSLSGNYTGKQYTTPTNEGALPSYFLMDVNVGKSFQKDSFKGSVQVTVKNVGNVSYQAYDNYAMPGRYYQVQLNFHFFTSNK</sequence>
<comment type="subcellular location">
    <subcellularLocation>
        <location evidence="1 10">Cell outer membrane</location>
        <topology evidence="1 10">Multi-pass membrane protein</topology>
    </subcellularLocation>
</comment>
<dbReference type="PROSITE" id="PS52016">
    <property type="entry name" value="TONB_DEPENDENT_REC_3"/>
    <property type="match status" value="1"/>
</dbReference>
<keyword evidence="8 14" id="KW-0675">Receptor</keyword>
<keyword evidence="4 10" id="KW-0812">Transmembrane</keyword>
<keyword evidence="5" id="KW-0732">Signal</keyword>
<dbReference type="Pfam" id="PF00593">
    <property type="entry name" value="TonB_dep_Rec_b-barrel"/>
    <property type="match status" value="1"/>
</dbReference>
<dbReference type="GO" id="GO:0009279">
    <property type="term" value="C:cell outer membrane"/>
    <property type="evidence" value="ECO:0007669"/>
    <property type="project" value="UniProtKB-SubCell"/>
</dbReference>
<dbReference type="GO" id="GO:0044718">
    <property type="term" value="P:siderophore transmembrane transport"/>
    <property type="evidence" value="ECO:0007669"/>
    <property type="project" value="TreeGrafter"/>
</dbReference>
<dbReference type="Gene3D" id="2.40.170.20">
    <property type="entry name" value="TonB-dependent receptor, beta-barrel domain"/>
    <property type="match status" value="1"/>
</dbReference>
<dbReference type="GO" id="GO:0015344">
    <property type="term" value="F:siderophore uptake transmembrane transporter activity"/>
    <property type="evidence" value="ECO:0007669"/>
    <property type="project" value="TreeGrafter"/>
</dbReference>
<evidence type="ECO:0000256" key="3">
    <source>
        <dbReference type="ARBA" id="ARBA00022452"/>
    </source>
</evidence>
<dbReference type="InterPro" id="IPR012910">
    <property type="entry name" value="Plug_dom"/>
</dbReference>
<dbReference type="InterPro" id="IPR036942">
    <property type="entry name" value="Beta-barrel_TonB_sf"/>
</dbReference>
<evidence type="ECO:0000256" key="5">
    <source>
        <dbReference type="ARBA" id="ARBA00022729"/>
    </source>
</evidence>
<dbReference type="PANTHER" id="PTHR30069:SF29">
    <property type="entry name" value="HEMOGLOBIN AND HEMOGLOBIN-HAPTOGLOBIN-BINDING PROTEIN 1-RELATED"/>
    <property type="match status" value="1"/>
</dbReference>
<organism evidence="14 15">
    <name type="scientific">Rapidithrix thailandica</name>
    <dbReference type="NCBI Taxonomy" id="413964"/>
    <lineage>
        <taxon>Bacteria</taxon>
        <taxon>Pseudomonadati</taxon>
        <taxon>Bacteroidota</taxon>
        <taxon>Cytophagia</taxon>
        <taxon>Cytophagales</taxon>
        <taxon>Flammeovirgaceae</taxon>
        <taxon>Rapidithrix</taxon>
    </lineage>
</organism>
<keyword evidence="6 11" id="KW-0798">TonB box</keyword>
<dbReference type="PANTHER" id="PTHR30069">
    <property type="entry name" value="TONB-DEPENDENT OUTER MEMBRANE RECEPTOR"/>
    <property type="match status" value="1"/>
</dbReference>